<dbReference type="InterPro" id="IPR047740">
    <property type="entry name" value="SMEK_dom"/>
</dbReference>
<dbReference type="RefSeq" id="WP_256550270.1">
    <property type="nucleotide sequence ID" value="NZ_CP101751.1"/>
</dbReference>
<reference evidence="2" key="1">
    <citation type="submission" date="2022-07" db="EMBL/GenBank/DDBJ databases">
        <title>Isolation, identification, and degradation of a PFOSA degrading strain from sewage treatment plant.</title>
        <authorList>
            <person name="Zhang L."/>
            <person name="Huo Y."/>
        </authorList>
    </citation>
    <scope>NUCLEOTIDE SEQUENCE</scope>
    <source>
        <strain evidence="2">C1</strain>
    </source>
</reference>
<feature type="domain" description="SMEK" evidence="1">
    <location>
        <begin position="9"/>
        <end position="151"/>
    </location>
</feature>
<dbReference type="SUPFAM" id="SSF52540">
    <property type="entry name" value="P-loop containing nucleoside triphosphate hydrolases"/>
    <property type="match status" value="1"/>
</dbReference>
<accession>A0ABY5IP66</accession>
<organism evidence="2 3">
    <name type="scientific">Flavobacterium cerinum</name>
    <dbReference type="NCBI Taxonomy" id="2502784"/>
    <lineage>
        <taxon>Bacteria</taxon>
        <taxon>Pseudomonadati</taxon>
        <taxon>Bacteroidota</taxon>
        <taxon>Flavobacteriia</taxon>
        <taxon>Flavobacteriales</taxon>
        <taxon>Flavobacteriaceae</taxon>
        <taxon>Flavobacterium</taxon>
    </lineage>
</organism>
<dbReference type="InterPro" id="IPR027417">
    <property type="entry name" value="P-loop_NTPase"/>
</dbReference>
<dbReference type="EMBL" id="CP101751">
    <property type="protein sequence ID" value="UUC44590.1"/>
    <property type="molecule type" value="Genomic_DNA"/>
</dbReference>
<dbReference type="Pfam" id="PF21941">
    <property type="entry name" value="SMEK_N"/>
    <property type="match status" value="1"/>
</dbReference>
<dbReference type="Gene3D" id="3.40.50.300">
    <property type="entry name" value="P-loop containing nucleotide triphosphate hydrolases"/>
    <property type="match status" value="1"/>
</dbReference>
<evidence type="ECO:0000313" key="3">
    <source>
        <dbReference type="Proteomes" id="UP001059844"/>
    </source>
</evidence>
<dbReference type="NCBIfam" id="NF033859">
    <property type="entry name" value="SMEK_N"/>
    <property type="match status" value="1"/>
</dbReference>
<name>A0ABY5IP66_9FLAO</name>
<proteinExistence type="predicted"/>
<protein>
    <submittedName>
        <fullName evidence="2">SMEK domain-containing protein</fullName>
    </submittedName>
</protein>
<dbReference type="Proteomes" id="UP001059844">
    <property type="component" value="Chromosome"/>
</dbReference>
<sequence>MNTRGLLDRISTGLGTLKNKIEIENSNNENSINVQIETIFLKILNVLFDYDLVNTNLISKNFPAIDGLDKDKRVFVQITATFSNEKIEHTINQIIDKGMDQDFDQLYFLFLKNKKKLSAPFKEKINTLTKGKFTVDLEDCLIDINDIYRVIANQQDIGKALEVKKIIDEFLYNIPQSKLSGLDCIGVSFDDEDFDNAVVLIETIIKSGINVVVSSKKIYENFKNERSRYYDYLIMLLPDQKKDFISKYIFIVSNSYIRKNINASDAICPLFLSCCDQGNTFQLVTFSPFLNRIDDKRFKNPKTLSIENPKKIEDLINAIFVEKPSSKYNFDDIKDTLIKLYPVFSINILEEEKHYCFYNFKKEDINVGLNYLIFSHEYKRNEVIDDFNKKYKNSKYLNNLIILIPKDYNQITELRIKYIKDKFPNNTVQYLDEYLYDNSLATIQQTQQLSTDFFIDPLFEINGSKERINDILDWLKNDSNCSVAFIIGAGGDGKTTVCQKIHDDIIQDFDKNIVFFLDAQSYITEIKNRERIDNWNFDLNTIFEICNEQAGKIDLTTIKSNFALGNITVIIDGIDEIISTLPNFNLKDFIEDFNTLKEQIGRGKLIINCRDIYMKELLSDDDDFEKNYRIFHLLKFDQALAQQYFEKHFEYQSGYNLKKVAECKKVLGEFYEDIGNEIFTYSPFVLEIIALIVENDFDYQQIEYLFDSKILLKENSNDYLIYKICQREIAKKESNGFVPPVDDYIKLLCLIAIEKNGNFNDTDFITFLRRINIDLKSEKVKNSLRDNPFFGLDRNNNYIFRFDFYNSLFKYNAIYLEIILEESFFLSDAFIHMLSNDFKYNSLIFNGLRNKLKATSNQVDFYKAKIKKVILEINNYKKEDKNQGNVFQKKMAISNLVVFLLSINKEKVTNAEIIKFLFSDDEEQNKTSIVTIKDFYFIDVLTTSQLLIDFTDMYFRNCHIENYQNFLNCTFAESTFFDHNCNISNVTYRGIDLNKTTLSKKNFDDRILSNDNSLYSIISLKENGGESVTNQLKKYFRSFLKGNKLNYKIMANSIHFERKMNLTITDLNEILLDNKIIVSYNKEEVLLNSDMKNKILKFLNQSIIFPELNKSIREINELMISVNA</sequence>
<evidence type="ECO:0000259" key="1">
    <source>
        <dbReference type="Pfam" id="PF21941"/>
    </source>
</evidence>
<evidence type="ECO:0000313" key="2">
    <source>
        <dbReference type="EMBL" id="UUC44590.1"/>
    </source>
</evidence>
<keyword evidence="3" id="KW-1185">Reference proteome</keyword>
<gene>
    <name evidence="2" type="ORF">NOX80_13220</name>
</gene>